<dbReference type="InterPro" id="IPR036249">
    <property type="entry name" value="Thioredoxin-like_sf"/>
</dbReference>
<evidence type="ECO:0000256" key="10">
    <source>
        <dbReference type="RuleBase" id="RU371123"/>
    </source>
</evidence>
<keyword evidence="4 12" id="KW-0732">Signal</keyword>
<dbReference type="OrthoDB" id="59470at2759"/>
<dbReference type="PANTHER" id="PTHR22897">
    <property type="entry name" value="QUIESCIN Q6-RELATED SULFHYDRYL OXIDASE"/>
    <property type="match status" value="1"/>
</dbReference>
<evidence type="ECO:0000256" key="12">
    <source>
        <dbReference type="SAM" id="SignalP"/>
    </source>
</evidence>
<comment type="catalytic activity">
    <reaction evidence="9 10">
        <text>2 R'C(R)SH + O2 = R'C(R)S-S(R)CR' + H2O2</text>
        <dbReference type="Rhea" id="RHEA:17357"/>
        <dbReference type="ChEBI" id="CHEBI:15379"/>
        <dbReference type="ChEBI" id="CHEBI:16240"/>
        <dbReference type="ChEBI" id="CHEBI:16520"/>
        <dbReference type="ChEBI" id="CHEBI:17412"/>
        <dbReference type="EC" id="1.8.3.2"/>
    </reaction>
</comment>
<sequence length="572" mass="65846">WHFWVPYLTCIILILIVQEGHSKQRCLDEEPPLYSKEDNIHVVGASLKEDNIHVVVGASLKKILAEPAMGKLVQFLNSYCGNCRRFAHTFRKMAVDLQKWNRVLRIYAVDCARLENVKLCRDFRITLTPTIRYYPSKFQRIRHGIGTDIETTIPSEIADQLIESLSENDYSESKGVKPIFDPIEPGNKLNDIYEQFDNKVTYILLVHPVDMGIETILNMLPYPDVGVRIIKDAEMFAQFGLKPCKQMVALLNRSGKAQLIKPAGKSSSAYVESVAGLLHQNGHTSMPTLPPAEPEYILSEGYDAFIVDYVLNSTKVLFQADLEQAIYQFLHVEIPKTAFISGFKFKALRHIIRLFRRFNVLNRDGRRMLNSLVNHLFEVTEITGEEFRDVVDDLQTRLDPIFAEQQYVGCLGSTPHTRRFSCSLWTLFHYFTVLAAQMKVYPPSSVTIGLYGLAKFFYDCKDGSMYFVKLAKRMNIAKVRTHDEEILWLWEAHNEVNEKLAGDASGDPRFPKVQFPERKHCPDCYTHSGEFDRDEVLKYLKRVYNLSYLSGDAEPHSRRSNECKSKKKYLQK</sequence>
<dbReference type="InterPro" id="IPR036774">
    <property type="entry name" value="ERV/ALR_sulphydryl_oxid_sf"/>
</dbReference>
<evidence type="ECO:0000256" key="3">
    <source>
        <dbReference type="ARBA" id="ARBA00022630"/>
    </source>
</evidence>
<dbReference type="SUPFAM" id="SSF52833">
    <property type="entry name" value="Thioredoxin-like"/>
    <property type="match status" value="1"/>
</dbReference>
<dbReference type="InterPro" id="IPR042568">
    <property type="entry name" value="QSOX_FAD-bd_sf"/>
</dbReference>
<evidence type="ECO:0000256" key="8">
    <source>
        <dbReference type="ARBA" id="ARBA00023180"/>
    </source>
</evidence>
<dbReference type="SUPFAM" id="SSF69000">
    <property type="entry name" value="FAD-dependent thiol oxidase"/>
    <property type="match status" value="1"/>
</dbReference>
<evidence type="ECO:0000256" key="9">
    <source>
        <dbReference type="ARBA" id="ARBA00048864"/>
    </source>
</evidence>
<dbReference type="InterPro" id="IPR040986">
    <property type="entry name" value="QSOX_FAD-bd_dom"/>
</dbReference>
<keyword evidence="3 10" id="KW-0285">Flavoprotein</keyword>
<dbReference type="InterPro" id="IPR013766">
    <property type="entry name" value="Thioredoxin_domain"/>
</dbReference>
<feature type="compositionally biased region" description="Basic and acidic residues" evidence="11">
    <location>
        <begin position="553"/>
        <end position="564"/>
    </location>
</feature>
<dbReference type="GO" id="GO:0016971">
    <property type="term" value="F:flavin-dependent sulfhydryl oxidase activity"/>
    <property type="evidence" value="ECO:0007669"/>
    <property type="project" value="InterPro"/>
</dbReference>
<evidence type="ECO:0000256" key="6">
    <source>
        <dbReference type="ARBA" id="ARBA00023002"/>
    </source>
</evidence>
<feature type="chain" id="PRO_5004245400" description="Sulfhydryl oxidase" evidence="12">
    <location>
        <begin position="23"/>
        <end position="572"/>
    </location>
</feature>
<dbReference type="FunFam" id="3.40.30.10:FF:000347">
    <property type="entry name" value="Sulfhydryl oxidase"/>
    <property type="match status" value="1"/>
</dbReference>
<feature type="region of interest" description="Disordered" evidence="11">
    <location>
        <begin position="552"/>
        <end position="572"/>
    </location>
</feature>
<feature type="signal peptide" evidence="12">
    <location>
        <begin position="1"/>
        <end position="22"/>
    </location>
</feature>
<keyword evidence="6 10" id="KW-0560">Oxidoreductase</keyword>
<dbReference type="InterPro" id="IPR039798">
    <property type="entry name" value="Sulfhydryl_oxidase"/>
</dbReference>
<keyword evidence="8" id="KW-0325">Glycoprotein</keyword>
<feature type="domain" description="ERV/ALR sulfhydryl oxidase" evidence="13">
    <location>
        <begin position="413"/>
        <end position="514"/>
    </location>
</feature>
<evidence type="ECO:0000256" key="4">
    <source>
        <dbReference type="ARBA" id="ARBA00022729"/>
    </source>
</evidence>
<dbReference type="Gene3D" id="1.20.120.1960">
    <property type="entry name" value="QSOX sulfhydryl oxidase domain"/>
    <property type="match status" value="1"/>
</dbReference>
<keyword evidence="7" id="KW-1015">Disulfide bond</keyword>
<evidence type="ECO:0000256" key="11">
    <source>
        <dbReference type="SAM" id="MobiDB-lite"/>
    </source>
</evidence>
<dbReference type="Pfam" id="PF00085">
    <property type="entry name" value="Thioredoxin"/>
    <property type="match status" value="1"/>
</dbReference>
<dbReference type="EC" id="1.8.3.2" evidence="10"/>
<dbReference type="Pfam" id="PF04777">
    <property type="entry name" value="Evr1_Alr"/>
    <property type="match status" value="1"/>
</dbReference>
<accession>Q4V559</accession>
<dbReference type="InterPro" id="IPR017905">
    <property type="entry name" value="ERV/ALR_sulphydryl_oxidase"/>
</dbReference>
<dbReference type="PANTHER" id="PTHR22897:SF8">
    <property type="entry name" value="SULFHYDRYL OXIDASE"/>
    <property type="match status" value="1"/>
</dbReference>
<evidence type="ECO:0000259" key="13">
    <source>
        <dbReference type="PROSITE" id="PS51324"/>
    </source>
</evidence>
<feature type="domain" description="Thioredoxin" evidence="14">
    <location>
        <begin position="41"/>
        <end position="167"/>
    </location>
</feature>
<protein>
    <recommendedName>
        <fullName evidence="10">Sulfhydryl oxidase</fullName>
        <ecNumber evidence="10">1.8.3.2</ecNumber>
    </recommendedName>
</protein>
<evidence type="ECO:0000259" key="14">
    <source>
        <dbReference type="PROSITE" id="PS51352"/>
    </source>
</evidence>
<name>Q4V559_DROME</name>
<dbReference type="EMBL" id="BT022797">
    <property type="protein sequence ID" value="AAY55213.1"/>
    <property type="molecule type" value="mRNA"/>
</dbReference>
<evidence type="ECO:0000256" key="7">
    <source>
        <dbReference type="ARBA" id="ARBA00023157"/>
    </source>
</evidence>
<reference evidence="15" key="1">
    <citation type="submission" date="2005-05" db="EMBL/GenBank/DDBJ databases">
        <authorList>
            <person name="Stapleton M."/>
            <person name="Carlson J."/>
            <person name="Chavez C."/>
            <person name="Frise E."/>
            <person name="George R."/>
            <person name="Pacleb J."/>
            <person name="Park S."/>
            <person name="Wan K."/>
            <person name="Yu C."/>
            <person name="Celniker S."/>
        </authorList>
    </citation>
    <scope>NUCLEOTIDE SEQUENCE</scope>
</reference>
<dbReference type="PROSITE" id="PS51352">
    <property type="entry name" value="THIOREDOXIN_2"/>
    <property type="match status" value="1"/>
</dbReference>
<evidence type="ECO:0000256" key="2">
    <source>
        <dbReference type="ARBA" id="ARBA00006041"/>
    </source>
</evidence>
<dbReference type="VEuPathDB" id="VectorBase:FBgn0038918"/>
<comment type="similarity">
    <text evidence="2">Belongs to the quiescin-sulfhydryl oxidase (QSOX) family.</text>
</comment>
<dbReference type="AlphaFoldDB" id="Q4V559"/>
<comment type="cofactor">
    <cofactor evidence="1 10">
        <name>FAD</name>
        <dbReference type="ChEBI" id="CHEBI:57692"/>
    </cofactor>
</comment>
<proteinExistence type="evidence at transcript level"/>
<dbReference type="CDD" id="cd02992">
    <property type="entry name" value="PDI_a_QSOX"/>
    <property type="match status" value="1"/>
</dbReference>
<dbReference type="HOGENOM" id="CLU_020182_0_0_1"/>
<dbReference type="PROSITE" id="PS51324">
    <property type="entry name" value="ERV_ALR"/>
    <property type="match status" value="1"/>
</dbReference>
<organism evidence="15">
    <name type="scientific">Drosophila melanogaster</name>
    <name type="common">Fruit fly</name>
    <dbReference type="NCBI Taxonomy" id="7227"/>
    <lineage>
        <taxon>Eukaryota</taxon>
        <taxon>Metazoa</taxon>
        <taxon>Ecdysozoa</taxon>
        <taxon>Arthropoda</taxon>
        <taxon>Hexapoda</taxon>
        <taxon>Insecta</taxon>
        <taxon>Pterygota</taxon>
        <taxon>Neoptera</taxon>
        <taxon>Endopterygota</taxon>
        <taxon>Diptera</taxon>
        <taxon>Brachycera</taxon>
        <taxon>Muscomorpha</taxon>
        <taxon>Ephydroidea</taxon>
        <taxon>Drosophilidae</taxon>
        <taxon>Drosophila</taxon>
        <taxon>Sophophora</taxon>
    </lineage>
</organism>
<evidence type="ECO:0000313" key="15">
    <source>
        <dbReference type="EMBL" id="AAY55213.1"/>
    </source>
</evidence>
<dbReference type="Pfam" id="PF18371">
    <property type="entry name" value="FAD_SOX"/>
    <property type="match status" value="1"/>
</dbReference>
<feature type="non-terminal residue" evidence="15">
    <location>
        <position position="1"/>
    </location>
</feature>
<keyword evidence="5 10" id="KW-0274">FAD</keyword>
<dbReference type="Gene3D" id="1.20.120.310">
    <property type="entry name" value="ERV/ALR sulfhydryl oxidase domain"/>
    <property type="match status" value="1"/>
</dbReference>
<dbReference type="Gene3D" id="3.40.30.10">
    <property type="entry name" value="Glutaredoxin"/>
    <property type="match status" value="1"/>
</dbReference>
<dbReference type="FunFam" id="1.20.120.310:FF:000010">
    <property type="entry name" value="Sulfhydryl oxidase"/>
    <property type="match status" value="1"/>
</dbReference>
<dbReference type="ExpressionAtlas" id="Q4V559">
    <property type="expression patterns" value="baseline and differential"/>
</dbReference>
<evidence type="ECO:0000256" key="1">
    <source>
        <dbReference type="ARBA" id="ARBA00001974"/>
    </source>
</evidence>
<evidence type="ECO:0000256" key="5">
    <source>
        <dbReference type="ARBA" id="ARBA00022827"/>
    </source>
</evidence>